<dbReference type="AlphaFoldDB" id="A0A5B8FJM8"/>
<sequence>MRTTPESDFALGDHAFLQGGGAMAREIRAFDWGSTPLGRIETWSAALKITVSTLLNSAFPKCLCWGDGLTMIYNDAFIPILDAKHPCLGRPFLEVWSDVAEEIRPIALRALAGDSTFIEDFALTTNRSGTFEQANFTFCYSPIRDEHGVVRGMLDTVVETTGKVRAEALAELRNRELVHRSRNAYALVSALVNHSFRSAQALPEIKDMLQLRIEALVRAQDLLMETETGSVSLDVVSRRALGPFLDDSDRVEIRGPEVFIGREQVTTLCLALHELGTNSMKYGALGLPSGRVLLGWQIDSLSQPAVFRLEWRESGGPPVTQPAAQGFGSTLIAHSLPMAFRGTVELDYAPAGFRLTLAADAARLLDEHQDARD</sequence>
<geneLocation type="plasmid" evidence="10">
    <name>pd4m1c</name>
</geneLocation>
<evidence type="ECO:0000313" key="9">
    <source>
        <dbReference type="EMBL" id="QDL94617.1"/>
    </source>
</evidence>
<comment type="catalytic activity">
    <reaction evidence="1">
        <text>ATP + protein L-histidine = ADP + protein N-phospho-L-histidine.</text>
        <dbReference type="EC" id="2.7.13.3"/>
    </reaction>
</comment>
<dbReference type="EC" id="2.7.13.3" evidence="2"/>
<dbReference type="OrthoDB" id="9816309at2"/>
<dbReference type="KEGG" id="ppru:FDP22_22360"/>
<evidence type="ECO:0000259" key="8">
    <source>
        <dbReference type="SMART" id="SM00911"/>
    </source>
</evidence>
<dbReference type="RefSeq" id="WP_138576959.1">
    <property type="nucleotide sequence ID" value="NZ_CP040821.1"/>
</dbReference>
<dbReference type="InterPro" id="IPR035965">
    <property type="entry name" value="PAS-like_dom_sf"/>
</dbReference>
<proteinExistence type="predicted"/>
<organism evidence="9 10">
    <name type="scientific">Paroceanicella profunda</name>
    <dbReference type="NCBI Taxonomy" id="2579971"/>
    <lineage>
        <taxon>Bacteria</taxon>
        <taxon>Pseudomonadati</taxon>
        <taxon>Pseudomonadota</taxon>
        <taxon>Alphaproteobacteria</taxon>
        <taxon>Rhodobacterales</taxon>
        <taxon>Paracoccaceae</taxon>
        <taxon>Paroceanicella</taxon>
    </lineage>
</organism>
<dbReference type="GO" id="GO:0004673">
    <property type="term" value="F:protein histidine kinase activity"/>
    <property type="evidence" value="ECO:0007669"/>
    <property type="project" value="UniProtKB-EC"/>
</dbReference>
<gene>
    <name evidence="9" type="ORF">FDP22_22360</name>
</gene>
<reference evidence="9 10" key="1">
    <citation type="submission" date="2019-06" db="EMBL/GenBank/DDBJ databases">
        <title>Genome sequence of Rhodobacteraceae bacterium D4M1.</title>
        <authorList>
            <person name="Cao J."/>
        </authorList>
    </citation>
    <scope>NUCLEOTIDE SEQUENCE [LARGE SCALE GENOMIC DNA]</scope>
    <source>
        <strain evidence="9 10">D4M1</strain>
        <plasmid evidence="10">pd4m1c</plasmid>
    </source>
</reference>
<keyword evidence="4" id="KW-0808">Transferase</keyword>
<evidence type="ECO:0000256" key="2">
    <source>
        <dbReference type="ARBA" id="ARBA00012438"/>
    </source>
</evidence>
<name>A0A5B8FJM8_9RHOB</name>
<dbReference type="Pfam" id="PF07536">
    <property type="entry name" value="HWE_HK"/>
    <property type="match status" value="1"/>
</dbReference>
<dbReference type="SUPFAM" id="SSF55785">
    <property type="entry name" value="PYP-like sensor domain (PAS domain)"/>
    <property type="match status" value="1"/>
</dbReference>
<keyword evidence="5" id="KW-0547">Nucleotide-binding</keyword>
<dbReference type="InterPro" id="IPR011102">
    <property type="entry name" value="Sig_transdc_His_kinase_HWE"/>
</dbReference>
<evidence type="ECO:0000313" key="10">
    <source>
        <dbReference type="Proteomes" id="UP000305888"/>
    </source>
</evidence>
<accession>A0A5B8FJM8</accession>
<protein>
    <recommendedName>
        <fullName evidence="2">histidine kinase</fullName>
        <ecNumber evidence="2">2.7.13.3</ecNumber>
    </recommendedName>
</protein>
<keyword evidence="6 9" id="KW-0418">Kinase</keyword>
<keyword evidence="10" id="KW-1185">Reference proteome</keyword>
<dbReference type="GO" id="GO:0005524">
    <property type="term" value="F:ATP binding"/>
    <property type="evidence" value="ECO:0007669"/>
    <property type="project" value="UniProtKB-KW"/>
</dbReference>
<dbReference type="EMBL" id="CP040821">
    <property type="protein sequence ID" value="QDL94617.1"/>
    <property type="molecule type" value="Genomic_DNA"/>
</dbReference>
<dbReference type="InterPro" id="IPR036890">
    <property type="entry name" value="HATPase_C_sf"/>
</dbReference>
<keyword evidence="9" id="KW-0614">Plasmid</keyword>
<evidence type="ECO:0000256" key="1">
    <source>
        <dbReference type="ARBA" id="ARBA00000085"/>
    </source>
</evidence>
<evidence type="ECO:0000256" key="7">
    <source>
        <dbReference type="ARBA" id="ARBA00022840"/>
    </source>
</evidence>
<dbReference type="Gene3D" id="3.30.565.10">
    <property type="entry name" value="Histidine kinase-like ATPase, C-terminal domain"/>
    <property type="match status" value="1"/>
</dbReference>
<evidence type="ECO:0000256" key="6">
    <source>
        <dbReference type="ARBA" id="ARBA00022777"/>
    </source>
</evidence>
<dbReference type="PANTHER" id="PTHR41523">
    <property type="entry name" value="TWO-COMPONENT SYSTEM SENSOR PROTEIN"/>
    <property type="match status" value="1"/>
</dbReference>
<evidence type="ECO:0000256" key="5">
    <source>
        <dbReference type="ARBA" id="ARBA00022741"/>
    </source>
</evidence>
<dbReference type="Gene3D" id="3.30.450.20">
    <property type="entry name" value="PAS domain"/>
    <property type="match status" value="1"/>
</dbReference>
<keyword evidence="7" id="KW-0067">ATP-binding</keyword>
<evidence type="ECO:0000256" key="4">
    <source>
        <dbReference type="ARBA" id="ARBA00022679"/>
    </source>
</evidence>
<dbReference type="SMART" id="SM00911">
    <property type="entry name" value="HWE_HK"/>
    <property type="match status" value="1"/>
</dbReference>
<keyword evidence="3" id="KW-0597">Phosphoprotein</keyword>
<feature type="domain" description="Signal transduction histidine kinase HWE region" evidence="8">
    <location>
        <begin position="176"/>
        <end position="257"/>
    </location>
</feature>
<dbReference type="PANTHER" id="PTHR41523:SF7">
    <property type="entry name" value="HISTIDINE KINASE"/>
    <property type="match status" value="1"/>
</dbReference>
<evidence type="ECO:0000256" key="3">
    <source>
        <dbReference type="ARBA" id="ARBA00022553"/>
    </source>
</evidence>
<dbReference type="Proteomes" id="UP000305888">
    <property type="component" value="Plasmid pD4M1C"/>
</dbReference>